<evidence type="ECO:0000256" key="6">
    <source>
        <dbReference type="ARBA" id="ARBA00023136"/>
    </source>
</evidence>
<accession>A0A841BPY7</accession>
<dbReference type="PANTHER" id="PTHR37820:SF1">
    <property type="entry name" value="CELL DIVISION PROTEIN FTSQ"/>
    <property type="match status" value="1"/>
</dbReference>
<dbReference type="PROSITE" id="PS51779">
    <property type="entry name" value="POTRA"/>
    <property type="match status" value="1"/>
</dbReference>
<keyword evidence="3 10" id="KW-0132">Cell division</keyword>
<keyword evidence="11" id="KW-1185">Reference proteome</keyword>
<evidence type="ECO:0000256" key="4">
    <source>
        <dbReference type="ARBA" id="ARBA00022692"/>
    </source>
</evidence>
<keyword evidence="5 8" id="KW-1133">Transmembrane helix</keyword>
<protein>
    <submittedName>
        <fullName evidence="10">Cell division protein FtsQ</fullName>
    </submittedName>
</protein>
<evidence type="ECO:0000256" key="8">
    <source>
        <dbReference type="SAM" id="Phobius"/>
    </source>
</evidence>
<evidence type="ECO:0000256" key="3">
    <source>
        <dbReference type="ARBA" id="ARBA00022618"/>
    </source>
</evidence>
<keyword evidence="4 8" id="KW-0812">Transmembrane</keyword>
<dbReference type="InterPro" id="IPR013685">
    <property type="entry name" value="POTRA_FtsQ_type"/>
</dbReference>
<evidence type="ECO:0000256" key="1">
    <source>
        <dbReference type="ARBA" id="ARBA00004370"/>
    </source>
</evidence>
<dbReference type="GO" id="GO:0051301">
    <property type="term" value="P:cell division"/>
    <property type="evidence" value="ECO:0007669"/>
    <property type="project" value="UniProtKB-KW"/>
</dbReference>
<organism evidence="10 11">
    <name type="scientific">Allocatelliglobosispora scoriae</name>
    <dbReference type="NCBI Taxonomy" id="643052"/>
    <lineage>
        <taxon>Bacteria</taxon>
        <taxon>Bacillati</taxon>
        <taxon>Actinomycetota</taxon>
        <taxon>Actinomycetes</taxon>
        <taxon>Micromonosporales</taxon>
        <taxon>Micromonosporaceae</taxon>
        <taxon>Allocatelliglobosispora</taxon>
    </lineage>
</organism>
<dbReference type="PANTHER" id="PTHR37820">
    <property type="entry name" value="CELL DIVISION PROTEIN DIVIB"/>
    <property type="match status" value="1"/>
</dbReference>
<evidence type="ECO:0000256" key="2">
    <source>
        <dbReference type="ARBA" id="ARBA00022475"/>
    </source>
</evidence>
<evidence type="ECO:0000259" key="9">
    <source>
        <dbReference type="PROSITE" id="PS51779"/>
    </source>
</evidence>
<dbReference type="InterPro" id="IPR050487">
    <property type="entry name" value="FtsQ_DivIB"/>
</dbReference>
<dbReference type="Proteomes" id="UP000587527">
    <property type="component" value="Unassembled WGS sequence"/>
</dbReference>
<comment type="caution">
    <text evidence="10">The sequence shown here is derived from an EMBL/GenBank/DDBJ whole genome shotgun (WGS) entry which is preliminary data.</text>
</comment>
<proteinExistence type="predicted"/>
<comment type="subcellular location">
    <subcellularLocation>
        <location evidence="1">Membrane</location>
    </subcellularLocation>
</comment>
<gene>
    <name evidence="10" type="ORF">F4553_002745</name>
</gene>
<dbReference type="InterPro" id="IPR034746">
    <property type="entry name" value="POTRA"/>
</dbReference>
<dbReference type="InterPro" id="IPR005548">
    <property type="entry name" value="Cell_div_FtsQ/DivIB_C"/>
</dbReference>
<keyword evidence="6 8" id="KW-0472">Membrane</keyword>
<keyword evidence="2" id="KW-1003">Cell membrane</keyword>
<sequence length="259" mass="27680">MAGETDADGIRRWRLVRAGRDAVPPSVRRFMRRARRRRLKSMAPWGIGALVVALGAVAAWVLLATSVFGVDSVRVSGVAILHPDEVVAAAAIPLGTPLLKVDLAAVRDRVAALVPAADAVVSRSWPHEITIAVTERTAVAAVPREKKFSLVDAAGVAFLTVDERPAHLPLVRVGEPGPDDPETMAAIAVLSVLTPQLRDQLVTLVVDAPARIRLELRRDRVVLWGDTSEGDLKARVATALLNRPGKTIDVTAPEVVTIS</sequence>
<feature type="transmembrane region" description="Helical" evidence="8">
    <location>
        <begin position="42"/>
        <end position="63"/>
    </location>
</feature>
<keyword evidence="7" id="KW-0131">Cell cycle</keyword>
<dbReference type="Pfam" id="PF03799">
    <property type="entry name" value="FtsQ_DivIB_C"/>
    <property type="match status" value="1"/>
</dbReference>
<name>A0A841BPY7_9ACTN</name>
<evidence type="ECO:0000256" key="7">
    <source>
        <dbReference type="ARBA" id="ARBA00023306"/>
    </source>
</evidence>
<evidence type="ECO:0000313" key="10">
    <source>
        <dbReference type="EMBL" id="MBB5869366.1"/>
    </source>
</evidence>
<dbReference type="EMBL" id="JACHMN010000002">
    <property type="protein sequence ID" value="MBB5869366.1"/>
    <property type="molecule type" value="Genomic_DNA"/>
</dbReference>
<dbReference type="Gene3D" id="3.10.20.310">
    <property type="entry name" value="membrane protein fhac"/>
    <property type="match status" value="1"/>
</dbReference>
<evidence type="ECO:0000313" key="11">
    <source>
        <dbReference type="Proteomes" id="UP000587527"/>
    </source>
</evidence>
<evidence type="ECO:0000256" key="5">
    <source>
        <dbReference type="ARBA" id="ARBA00022989"/>
    </source>
</evidence>
<feature type="domain" description="POTRA" evidence="9">
    <location>
        <begin position="68"/>
        <end position="136"/>
    </location>
</feature>
<dbReference type="GO" id="GO:0005886">
    <property type="term" value="C:plasma membrane"/>
    <property type="evidence" value="ECO:0007669"/>
    <property type="project" value="TreeGrafter"/>
</dbReference>
<dbReference type="AlphaFoldDB" id="A0A841BPY7"/>
<dbReference type="Pfam" id="PF08478">
    <property type="entry name" value="POTRA_1"/>
    <property type="match status" value="1"/>
</dbReference>
<reference evidence="10 11" key="1">
    <citation type="submission" date="2020-08" db="EMBL/GenBank/DDBJ databases">
        <title>Sequencing the genomes of 1000 actinobacteria strains.</title>
        <authorList>
            <person name="Klenk H.-P."/>
        </authorList>
    </citation>
    <scope>NUCLEOTIDE SEQUENCE [LARGE SCALE GENOMIC DNA]</scope>
    <source>
        <strain evidence="10 11">DSM 45362</strain>
    </source>
</reference>
<dbReference type="RefSeq" id="WP_312875196.1">
    <property type="nucleotide sequence ID" value="NZ_JACHMN010000002.1"/>
</dbReference>